<feature type="transmembrane region" description="Helical" evidence="1">
    <location>
        <begin position="121"/>
        <end position="140"/>
    </location>
</feature>
<keyword evidence="1" id="KW-1133">Transmembrane helix</keyword>
<keyword evidence="3" id="KW-1185">Reference proteome</keyword>
<keyword evidence="1" id="KW-0812">Transmembrane</keyword>
<evidence type="ECO:0000313" key="3">
    <source>
        <dbReference type="Proteomes" id="UP000533900"/>
    </source>
</evidence>
<protein>
    <submittedName>
        <fullName evidence="2">GTP-binding protein</fullName>
    </submittedName>
</protein>
<comment type="caution">
    <text evidence="2">The sequence shown here is derived from an EMBL/GenBank/DDBJ whole genome shotgun (WGS) entry which is preliminary data.</text>
</comment>
<dbReference type="EMBL" id="JACLCP010000001">
    <property type="protein sequence ID" value="MBC2844752.1"/>
    <property type="molecule type" value="Genomic_DNA"/>
</dbReference>
<accession>A0A842IND7</accession>
<evidence type="ECO:0000313" key="2">
    <source>
        <dbReference type="EMBL" id="MBC2844752.1"/>
    </source>
</evidence>
<dbReference type="AlphaFoldDB" id="A0A842IND7"/>
<dbReference type="Proteomes" id="UP000533900">
    <property type="component" value="Unassembled WGS sequence"/>
</dbReference>
<keyword evidence="1" id="KW-0472">Membrane</keyword>
<reference evidence="2" key="1">
    <citation type="submission" date="2020-08" db="EMBL/GenBank/DDBJ databases">
        <title>Winogradskyella ouciana sp. nov., isolated from the hadal seawater of the Mariana Trench.</title>
        <authorList>
            <person name="He X."/>
        </authorList>
    </citation>
    <scope>NUCLEOTIDE SEQUENCE [LARGE SCALE GENOMIC DNA]</scope>
    <source>
        <strain evidence="2">KCTC 52348</strain>
    </source>
</reference>
<sequence>MELSNDIVLRPRFKFNVNAERENLLVLFENKSKSQSDFIVSRVDDHIFIKIPKEKQHFWSPQLHLEINDDYDEKDVSKIYGLFGPNPTVWTMFMFMHFAVAGLFIGFSIWAYVNWSLGNDYAIQLFVTLLMIVIWFALYFSGRLGKKAGMEQMHQLHHFMRDTLRDKEIQSMS</sequence>
<evidence type="ECO:0000256" key="1">
    <source>
        <dbReference type="SAM" id="Phobius"/>
    </source>
</evidence>
<gene>
    <name evidence="2" type="ORF">H7F21_06570</name>
</gene>
<organism evidence="2 3">
    <name type="scientific">Winogradskyella flava</name>
    <dbReference type="NCBI Taxonomy" id="1884876"/>
    <lineage>
        <taxon>Bacteria</taxon>
        <taxon>Pseudomonadati</taxon>
        <taxon>Bacteroidota</taxon>
        <taxon>Flavobacteriia</taxon>
        <taxon>Flavobacteriales</taxon>
        <taxon>Flavobacteriaceae</taxon>
        <taxon>Winogradskyella</taxon>
    </lineage>
</organism>
<name>A0A842IND7_9FLAO</name>
<dbReference type="RefSeq" id="WP_185788397.1">
    <property type="nucleotide sequence ID" value="NZ_JACLCP010000001.1"/>
</dbReference>
<feature type="transmembrane region" description="Helical" evidence="1">
    <location>
        <begin position="93"/>
        <end position="115"/>
    </location>
</feature>
<proteinExistence type="predicted"/>